<evidence type="ECO:0000259" key="1">
    <source>
        <dbReference type="PROSITE" id="PS51184"/>
    </source>
</evidence>
<proteinExistence type="predicted"/>
<dbReference type="PROSITE" id="PS51184">
    <property type="entry name" value="JMJC"/>
    <property type="match status" value="1"/>
</dbReference>
<feature type="domain" description="JmjC" evidence="1">
    <location>
        <begin position="157"/>
        <end position="328"/>
    </location>
</feature>
<evidence type="ECO:0000313" key="2">
    <source>
        <dbReference type="EMBL" id="OLP85399.1"/>
    </source>
</evidence>
<protein>
    <submittedName>
        <fullName evidence="2">JmjC domain-containing protein 8</fullName>
    </submittedName>
</protein>
<name>A0A1Q9CR46_SYMMI</name>
<dbReference type="SMART" id="SM00558">
    <property type="entry name" value="JmjC"/>
    <property type="match status" value="1"/>
</dbReference>
<dbReference type="PANTHER" id="PTHR12480:SF35">
    <property type="entry name" value="TRANSCRIPTION FACTOR JUMONJI, JMJC DOMAIN-CONTAINING PROTEIN"/>
    <property type="match status" value="1"/>
</dbReference>
<keyword evidence="3" id="KW-1185">Reference proteome</keyword>
<dbReference type="EMBL" id="LSRX01000979">
    <property type="protein sequence ID" value="OLP85399.1"/>
    <property type="molecule type" value="Genomic_DNA"/>
</dbReference>
<organism evidence="2 3">
    <name type="scientific">Symbiodinium microadriaticum</name>
    <name type="common">Dinoflagellate</name>
    <name type="synonym">Zooxanthella microadriatica</name>
    <dbReference type="NCBI Taxonomy" id="2951"/>
    <lineage>
        <taxon>Eukaryota</taxon>
        <taxon>Sar</taxon>
        <taxon>Alveolata</taxon>
        <taxon>Dinophyceae</taxon>
        <taxon>Suessiales</taxon>
        <taxon>Symbiodiniaceae</taxon>
        <taxon>Symbiodinium</taxon>
    </lineage>
</organism>
<dbReference type="GO" id="GO:0005737">
    <property type="term" value="C:cytoplasm"/>
    <property type="evidence" value="ECO:0007669"/>
    <property type="project" value="TreeGrafter"/>
</dbReference>
<comment type="caution">
    <text evidence="2">The sequence shown here is derived from an EMBL/GenBank/DDBJ whole genome shotgun (WGS) entry which is preliminary data.</text>
</comment>
<dbReference type="InterPro" id="IPR041667">
    <property type="entry name" value="Cupin_8"/>
</dbReference>
<dbReference type="OrthoDB" id="410827at2759"/>
<reference evidence="2 3" key="1">
    <citation type="submission" date="2016-02" db="EMBL/GenBank/DDBJ databases">
        <title>Genome analysis of coral dinoflagellate symbionts highlights evolutionary adaptations to a symbiotic lifestyle.</title>
        <authorList>
            <person name="Aranda M."/>
            <person name="Li Y."/>
            <person name="Liew Y.J."/>
            <person name="Baumgarten S."/>
            <person name="Simakov O."/>
            <person name="Wilson M."/>
            <person name="Piel J."/>
            <person name="Ashoor H."/>
            <person name="Bougouffa S."/>
            <person name="Bajic V.B."/>
            <person name="Ryu T."/>
            <person name="Ravasi T."/>
            <person name="Bayer T."/>
            <person name="Micklem G."/>
            <person name="Kim H."/>
            <person name="Bhak J."/>
            <person name="Lajeunesse T.C."/>
            <person name="Voolstra C.R."/>
        </authorList>
    </citation>
    <scope>NUCLEOTIDE SEQUENCE [LARGE SCALE GENOMIC DNA]</scope>
    <source>
        <strain evidence="2 3">CCMP2467</strain>
    </source>
</reference>
<accession>A0A1Q9CR46</accession>
<dbReference type="PANTHER" id="PTHR12480">
    <property type="entry name" value="ARGININE DEMETHYLASE AND LYSYL-HYDROXYLASE JMJD"/>
    <property type="match status" value="1"/>
</dbReference>
<dbReference type="InterPro" id="IPR050910">
    <property type="entry name" value="JMJD6_ArgDemeth/LysHydrox"/>
</dbReference>
<dbReference type="SUPFAM" id="SSF51197">
    <property type="entry name" value="Clavaminate synthase-like"/>
    <property type="match status" value="1"/>
</dbReference>
<dbReference type="AlphaFoldDB" id="A0A1Q9CR46"/>
<dbReference type="Proteomes" id="UP000186817">
    <property type="component" value="Unassembled WGS sequence"/>
</dbReference>
<dbReference type="InterPro" id="IPR003347">
    <property type="entry name" value="JmjC_dom"/>
</dbReference>
<evidence type="ECO:0000313" key="3">
    <source>
        <dbReference type="Proteomes" id="UP000186817"/>
    </source>
</evidence>
<sequence>MAAARRHRTGCPCGRPALVASACLVSARLLGGRTWLTTPRLVPRGAVRCRSWRDSDGVQTPLPEYLSHRHGDTSFCDIASFQADEADRALEDPAWSLQPFVLRRDPRILERQPALTQEALLRAAQETGTTVRVGYSWSIAQNRGEGPREIPLIDYLQSEMDQGIYDDAEFLEPSYAFDMGLKLDGMPGSEDIHPVIRSWNGSAFSVPDTAVAVHMLGGARSAVGWHTHGATVQMTVHGRKRWFLYPPGHYPPGDGPGGGFSLTDWLQLVYPTLEPAERPLEFILEAGDAAYIPDGWYHAVVNLEDSVAVSIQSKELSPEPQQFFKSVSMGAVSEVWQEQPGSVEAGGVLVLLLEPHPTPYLSLRSFARCGSGES</sequence>
<gene>
    <name evidence="2" type="primary">JMJD8</name>
    <name evidence="2" type="ORF">AK812_SmicGene33616</name>
</gene>
<dbReference type="Pfam" id="PF13621">
    <property type="entry name" value="Cupin_8"/>
    <property type="match status" value="1"/>
</dbReference>
<dbReference type="Gene3D" id="2.60.120.650">
    <property type="entry name" value="Cupin"/>
    <property type="match status" value="1"/>
</dbReference>